<dbReference type="Proteomes" id="UP000029120">
    <property type="component" value="Chromosome 1"/>
</dbReference>
<dbReference type="Gramene" id="KFK43103">
    <property type="protein sequence ID" value="KFK43103"/>
    <property type="gene ID" value="AALP_AA1G080500"/>
</dbReference>
<name>A0A087HLV1_ARAAL</name>
<evidence type="ECO:0000313" key="2">
    <source>
        <dbReference type="Proteomes" id="UP000029120"/>
    </source>
</evidence>
<evidence type="ECO:0000313" key="1">
    <source>
        <dbReference type="EMBL" id="KFK43103.1"/>
    </source>
</evidence>
<protein>
    <submittedName>
        <fullName evidence="1">Uncharacterized protein</fullName>
    </submittedName>
</protein>
<proteinExistence type="predicted"/>
<dbReference type="AlphaFoldDB" id="A0A087HLV1"/>
<dbReference type="EMBL" id="CM002869">
    <property type="protein sequence ID" value="KFK43103.1"/>
    <property type="molecule type" value="Genomic_DNA"/>
</dbReference>
<gene>
    <name evidence="1" type="ordered locus">AALP_Aa1g080500</name>
</gene>
<organism evidence="1 2">
    <name type="scientific">Arabis alpina</name>
    <name type="common">Alpine rock-cress</name>
    <dbReference type="NCBI Taxonomy" id="50452"/>
    <lineage>
        <taxon>Eukaryota</taxon>
        <taxon>Viridiplantae</taxon>
        <taxon>Streptophyta</taxon>
        <taxon>Embryophyta</taxon>
        <taxon>Tracheophyta</taxon>
        <taxon>Spermatophyta</taxon>
        <taxon>Magnoliopsida</taxon>
        <taxon>eudicotyledons</taxon>
        <taxon>Gunneridae</taxon>
        <taxon>Pentapetalae</taxon>
        <taxon>rosids</taxon>
        <taxon>malvids</taxon>
        <taxon>Brassicales</taxon>
        <taxon>Brassicaceae</taxon>
        <taxon>Arabideae</taxon>
        <taxon>Arabis</taxon>
    </lineage>
</organism>
<reference evidence="2" key="1">
    <citation type="journal article" date="2015" name="Nat. Plants">
        <title>Genome expansion of Arabis alpina linked with retrotransposition and reduced symmetric DNA methylation.</title>
        <authorList>
            <person name="Willing E.M."/>
            <person name="Rawat V."/>
            <person name="Mandakova T."/>
            <person name="Maumus F."/>
            <person name="James G.V."/>
            <person name="Nordstroem K.J."/>
            <person name="Becker C."/>
            <person name="Warthmann N."/>
            <person name="Chica C."/>
            <person name="Szarzynska B."/>
            <person name="Zytnicki M."/>
            <person name="Albani M.C."/>
            <person name="Kiefer C."/>
            <person name="Bergonzi S."/>
            <person name="Castaings L."/>
            <person name="Mateos J.L."/>
            <person name="Berns M.C."/>
            <person name="Bujdoso N."/>
            <person name="Piofczyk T."/>
            <person name="de Lorenzo L."/>
            <person name="Barrero-Sicilia C."/>
            <person name="Mateos I."/>
            <person name="Piednoel M."/>
            <person name="Hagmann J."/>
            <person name="Chen-Min-Tao R."/>
            <person name="Iglesias-Fernandez R."/>
            <person name="Schuster S.C."/>
            <person name="Alonso-Blanco C."/>
            <person name="Roudier F."/>
            <person name="Carbonero P."/>
            <person name="Paz-Ares J."/>
            <person name="Davis S.J."/>
            <person name="Pecinka A."/>
            <person name="Quesneville H."/>
            <person name="Colot V."/>
            <person name="Lysak M.A."/>
            <person name="Weigel D."/>
            <person name="Coupland G."/>
            <person name="Schneeberger K."/>
        </authorList>
    </citation>
    <scope>NUCLEOTIDE SEQUENCE [LARGE SCALE GENOMIC DNA]</scope>
    <source>
        <strain evidence="2">cv. Pajares</strain>
    </source>
</reference>
<keyword evidence="2" id="KW-1185">Reference proteome</keyword>
<sequence length="65" mass="7519">MGFDPYWYQVKRQSQPLDDTRPEPGSRGCNIRRKGSFSPAAIYILPETELSLWQDFDTQLLVVSI</sequence>
<accession>A0A087HLV1</accession>